<organism evidence="1 2">
    <name type="scientific">Microbacterium trichothecenolyticum</name>
    <name type="common">Aureobacterium trichothecenolyticum</name>
    <dbReference type="NCBI Taxonomy" id="69370"/>
    <lineage>
        <taxon>Bacteria</taxon>
        <taxon>Bacillati</taxon>
        <taxon>Actinomycetota</taxon>
        <taxon>Actinomycetes</taxon>
        <taxon>Micrococcales</taxon>
        <taxon>Microbacteriaceae</taxon>
        <taxon>Microbacterium</taxon>
    </lineage>
</organism>
<keyword evidence="2" id="KW-1185">Reference proteome</keyword>
<evidence type="ECO:0000313" key="2">
    <source>
        <dbReference type="Proteomes" id="UP001226691"/>
    </source>
</evidence>
<comment type="caution">
    <text evidence="1">The sequence shown here is derived from an EMBL/GenBank/DDBJ whole genome shotgun (WGS) entry which is preliminary data.</text>
</comment>
<name>A0ABU0TS36_MICTR</name>
<dbReference type="Proteomes" id="UP001226691">
    <property type="component" value="Unassembled WGS sequence"/>
</dbReference>
<gene>
    <name evidence="1" type="ORF">QE412_001049</name>
</gene>
<accession>A0ABU0TS36</accession>
<dbReference type="EMBL" id="JAUTBF010000001">
    <property type="protein sequence ID" value="MDQ1122476.1"/>
    <property type="molecule type" value="Genomic_DNA"/>
</dbReference>
<sequence>MPGAAIAPTHGQTCGPVPVAPARVRMTPVTDRLMLLDTASLYFRADVATTV</sequence>
<evidence type="ECO:0000313" key="1">
    <source>
        <dbReference type="EMBL" id="MDQ1122476.1"/>
    </source>
</evidence>
<protein>
    <submittedName>
        <fullName evidence="1">Uncharacterized protein</fullName>
    </submittedName>
</protein>
<reference evidence="1 2" key="1">
    <citation type="submission" date="2023-07" db="EMBL/GenBank/DDBJ databases">
        <title>Functional and genomic diversity of the sorghum phyllosphere microbiome.</title>
        <authorList>
            <person name="Shade A."/>
        </authorList>
    </citation>
    <scope>NUCLEOTIDE SEQUENCE [LARGE SCALE GENOMIC DNA]</scope>
    <source>
        <strain evidence="1 2">SORGH_AS_1207</strain>
    </source>
</reference>
<proteinExistence type="predicted"/>